<name>A0A6N4QN82_9LEPT</name>
<keyword evidence="1" id="KW-1133">Transmembrane helix</keyword>
<evidence type="ECO:0000256" key="1">
    <source>
        <dbReference type="SAM" id="Phobius"/>
    </source>
</evidence>
<keyword evidence="1" id="KW-0812">Transmembrane</keyword>
<organism evidence="2 3">
    <name type="scientific">Leptospira kanakyensis</name>
    <dbReference type="NCBI Taxonomy" id="2484968"/>
    <lineage>
        <taxon>Bacteria</taxon>
        <taxon>Pseudomonadati</taxon>
        <taxon>Spirochaetota</taxon>
        <taxon>Spirochaetia</taxon>
        <taxon>Leptospirales</taxon>
        <taxon>Leptospiraceae</taxon>
        <taxon>Leptospira</taxon>
    </lineage>
</organism>
<gene>
    <name evidence="2" type="ORF">EHQ18_03370</name>
</gene>
<dbReference type="EMBL" id="RQFF01000012">
    <property type="protein sequence ID" value="TGK74918.1"/>
    <property type="molecule type" value="Genomic_DNA"/>
</dbReference>
<reference evidence="2" key="1">
    <citation type="journal article" date="2019" name="PLoS Negl. Trop. Dis.">
        <title>Revisiting the worldwide diversity of Leptospira species in the environment.</title>
        <authorList>
            <person name="Vincent A.T."/>
            <person name="Schiettekatte O."/>
            <person name="Bourhy P."/>
            <person name="Veyrier F.J."/>
            <person name="Picardeau M."/>
        </authorList>
    </citation>
    <scope>NUCLEOTIDE SEQUENCE [LARGE SCALE GENOMIC DNA]</scope>
    <source>
        <strain evidence="2">201800293</strain>
    </source>
</reference>
<keyword evidence="3" id="KW-1185">Reference proteome</keyword>
<evidence type="ECO:0000313" key="3">
    <source>
        <dbReference type="Proteomes" id="UP000297239"/>
    </source>
</evidence>
<accession>A0A6N4QN82</accession>
<dbReference type="RefSeq" id="WP_135633021.1">
    <property type="nucleotide sequence ID" value="NZ_RQFE01000013.1"/>
</dbReference>
<sequence length="302" mass="35486">MNFNKEETKLINLINENKISNIHDIRDTLLSNLVKKHQYGPNFGYLAQDIETIIEKTRSFLSIISYFERLGFLVFHKIQNANINFIYESYQNGSYIKNEKLDSIIHDYLYIRFTTSPLLKNYIENGYKTSDELKTSKENFSRNLISFITILIAILSLLTSGFIAKINYRNSKLDRQTKALQTLKENGTVLGKDILSISYDNEEIESILNLDLKLKVLTLLSNDQKNRAYSFNDIQYYYFKHEFEKLTNLLNHEIGNNLSVNERNSKNEELTKVCYMIRKNIELHDSLKNKNIDIRNILLYSE</sequence>
<comment type="caution">
    <text evidence="2">The sequence shown here is derived from an EMBL/GenBank/DDBJ whole genome shotgun (WGS) entry which is preliminary data.</text>
</comment>
<keyword evidence="1" id="KW-0472">Membrane</keyword>
<feature type="transmembrane region" description="Helical" evidence="1">
    <location>
        <begin position="144"/>
        <end position="168"/>
    </location>
</feature>
<dbReference type="AlphaFoldDB" id="A0A6N4QN82"/>
<protein>
    <submittedName>
        <fullName evidence="2">Uncharacterized protein</fullName>
    </submittedName>
</protein>
<evidence type="ECO:0000313" key="2">
    <source>
        <dbReference type="EMBL" id="TGK74918.1"/>
    </source>
</evidence>
<dbReference type="Proteomes" id="UP000297239">
    <property type="component" value="Unassembled WGS sequence"/>
</dbReference>
<proteinExistence type="predicted"/>